<organism evidence="1 2">
    <name type="scientific">Nocardioides mesophilus</name>
    <dbReference type="NCBI Taxonomy" id="433659"/>
    <lineage>
        <taxon>Bacteria</taxon>
        <taxon>Bacillati</taxon>
        <taxon>Actinomycetota</taxon>
        <taxon>Actinomycetes</taxon>
        <taxon>Propionibacteriales</taxon>
        <taxon>Nocardioidaceae</taxon>
        <taxon>Nocardioides</taxon>
    </lineage>
</organism>
<dbReference type="InterPro" id="IPR045423">
    <property type="entry name" value="DUF6510"/>
</dbReference>
<proteinExistence type="predicted"/>
<reference evidence="1 2" key="1">
    <citation type="submission" date="2020-08" db="EMBL/GenBank/DDBJ databases">
        <title>Genome sequence of Nocardioides mesophilus KACC 16243T.</title>
        <authorList>
            <person name="Hyun D.-W."/>
            <person name="Bae J.-W."/>
        </authorList>
    </citation>
    <scope>NUCLEOTIDE SEQUENCE [LARGE SCALE GENOMIC DNA]</scope>
    <source>
        <strain evidence="1 2">KACC 16243</strain>
    </source>
</reference>
<sequence length="96" mass="10137">MSGEHEPLDGNAAAGTLAEAFGVDLTAARGECLGCGARAPLAATVAYRHGEDWVLRCRGCDAVLLRVVRAPDRVWVELGGLRSLRLPASPERSAPR</sequence>
<accession>A0A7G9RDZ6</accession>
<gene>
    <name evidence="1" type="ORF">H9L09_05290</name>
</gene>
<dbReference type="EMBL" id="CP060713">
    <property type="protein sequence ID" value="QNN53821.1"/>
    <property type="molecule type" value="Genomic_DNA"/>
</dbReference>
<name>A0A7G9RDZ6_9ACTN</name>
<evidence type="ECO:0000313" key="1">
    <source>
        <dbReference type="EMBL" id="QNN53821.1"/>
    </source>
</evidence>
<dbReference type="Pfam" id="PF20120">
    <property type="entry name" value="DUF6510"/>
    <property type="match status" value="1"/>
</dbReference>
<protein>
    <submittedName>
        <fullName evidence="1">Uncharacterized protein</fullName>
    </submittedName>
</protein>
<keyword evidence="2" id="KW-1185">Reference proteome</keyword>
<dbReference type="Proteomes" id="UP000515947">
    <property type="component" value="Chromosome"/>
</dbReference>
<evidence type="ECO:0000313" key="2">
    <source>
        <dbReference type="Proteomes" id="UP000515947"/>
    </source>
</evidence>
<dbReference type="KEGG" id="nmes:H9L09_05290"/>
<dbReference type="AlphaFoldDB" id="A0A7G9RDZ6"/>
<dbReference type="RefSeq" id="WP_187579665.1">
    <property type="nucleotide sequence ID" value="NZ_CP060713.1"/>
</dbReference>